<dbReference type="Proteomes" id="UP000516404">
    <property type="component" value="Chromosome"/>
</dbReference>
<dbReference type="Gene3D" id="3.30.1230.10">
    <property type="entry name" value="YlxR-like"/>
    <property type="match status" value="1"/>
</dbReference>
<dbReference type="AlphaFoldDB" id="A0A7H2BC51"/>
<keyword evidence="3" id="KW-1185">Reference proteome</keyword>
<dbReference type="GeneID" id="96624248"/>
<dbReference type="PANTHER" id="PTHR34215:SF1">
    <property type="entry name" value="YLXR DOMAIN-CONTAINING PROTEIN"/>
    <property type="match status" value="1"/>
</dbReference>
<name>A0A7H2BC51_9MICC</name>
<feature type="domain" description="YlxR" evidence="1">
    <location>
        <begin position="2"/>
        <end position="74"/>
    </location>
</feature>
<reference evidence="2 3" key="1">
    <citation type="submission" date="2020-09" db="EMBL/GenBank/DDBJ databases">
        <title>Investigation of environmental microbes.</title>
        <authorList>
            <person name="Ou Y."/>
            <person name="Kang Q."/>
        </authorList>
    </citation>
    <scope>NUCLEOTIDE SEQUENCE [LARGE SCALE GENOMIC DNA]</scope>
    <source>
        <strain evidence="2 3">KJZ-14</strain>
    </source>
</reference>
<dbReference type="InterPro" id="IPR035931">
    <property type="entry name" value="YlxR-like_sf"/>
</dbReference>
<evidence type="ECO:0000259" key="1">
    <source>
        <dbReference type="Pfam" id="PF04296"/>
    </source>
</evidence>
<dbReference type="Pfam" id="PF04296">
    <property type="entry name" value="YlxR"/>
    <property type="match status" value="1"/>
</dbReference>
<proteinExistence type="predicted"/>
<accession>A0A7H2BC51</accession>
<sequence>MRTCVGCRATEPAQVLTRVALQTVEGSTPAAVFDEQRTLGGRGAWIHPGKDCLDKALKKGAFNRAFRTRVTTDQLVIKT</sequence>
<dbReference type="RefSeq" id="WP_190724169.1">
    <property type="nucleotide sequence ID" value="NZ_CP061539.1"/>
</dbReference>
<dbReference type="InterPro" id="IPR037465">
    <property type="entry name" value="YlxR"/>
</dbReference>
<dbReference type="InterPro" id="IPR007393">
    <property type="entry name" value="YlxR_dom"/>
</dbReference>
<organism evidence="2 3">
    <name type="scientific">Rothia terrae</name>
    <dbReference type="NCBI Taxonomy" id="396015"/>
    <lineage>
        <taxon>Bacteria</taxon>
        <taxon>Bacillati</taxon>
        <taxon>Actinomycetota</taxon>
        <taxon>Actinomycetes</taxon>
        <taxon>Micrococcales</taxon>
        <taxon>Micrococcaceae</taxon>
        <taxon>Rothia</taxon>
    </lineage>
</organism>
<dbReference type="KEGG" id="rter:IDM49_08340"/>
<evidence type="ECO:0000313" key="2">
    <source>
        <dbReference type="EMBL" id="QNV37247.1"/>
    </source>
</evidence>
<gene>
    <name evidence="2" type="ORF">IDM49_08340</name>
</gene>
<dbReference type="EMBL" id="CP061539">
    <property type="protein sequence ID" value="QNV37247.1"/>
    <property type="molecule type" value="Genomic_DNA"/>
</dbReference>
<protein>
    <submittedName>
        <fullName evidence="2">YlxR family protein</fullName>
    </submittedName>
</protein>
<dbReference type="PANTHER" id="PTHR34215">
    <property type="entry name" value="BLL0784 PROTEIN"/>
    <property type="match status" value="1"/>
</dbReference>
<evidence type="ECO:0000313" key="3">
    <source>
        <dbReference type="Proteomes" id="UP000516404"/>
    </source>
</evidence>
<dbReference type="SUPFAM" id="SSF64376">
    <property type="entry name" value="YlxR-like"/>
    <property type="match status" value="1"/>
</dbReference>